<reference evidence="1 2" key="1">
    <citation type="journal article" date="2021" name="Elife">
        <title>Chloroplast acquisition without the gene transfer in kleptoplastic sea slugs, Plakobranchus ocellatus.</title>
        <authorList>
            <person name="Maeda T."/>
            <person name="Takahashi S."/>
            <person name="Yoshida T."/>
            <person name="Shimamura S."/>
            <person name="Takaki Y."/>
            <person name="Nagai Y."/>
            <person name="Toyoda A."/>
            <person name="Suzuki Y."/>
            <person name="Arimoto A."/>
            <person name="Ishii H."/>
            <person name="Satoh N."/>
            <person name="Nishiyama T."/>
            <person name="Hasebe M."/>
            <person name="Maruyama T."/>
            <person name="Minagawa J."/>
            <person name="Obokata J."/>
            <person name="Shigenobu S."/>
        </authorList>
    </citation>
    <scope>NUCLEOTIDE SEQUENCE [LARGE SCALE GENOMIC DNA]</scope>
</reference>
<evidence type="ECO:0000313" key="2">
    <source>
        <dbReference type="Proteomes" id="UP000735302"/>
    </source>
</evidence>
<keyword evidence="2" id="KW-1185">Reference proteome</keyword>
<name>A0AAV3Y2Z8_9GAST</name>
<dbReference type="EMBL" id="BLXT01000383">
    <property type="protein sequence ID" value="GFN76403.1"/>
    <property type="molecule type" value="Genomic_DNA"/>
</dbReference>
<dbReference type="SUPFAM" id="SSF56672">
    <property type="entry name" value="DNA/RNA polymerases"/>
    <property type="match status" value="1"/>
</dbReference>
<dbReference type="Gene3D" id="3.30.70.270">
    <property type="match status" value="1"/>
</dbReference>
<dbReference type="PANTHER" id="PTHR24559:SF435">
    <property type="entry name" value="RIBONUCLEASE H"/>
    <property type="match status" value="1"/>
</dbReference>
<dbReference type="InterPro" id="IPR043502">
    <property type="entry name" value="DNA/RNA_pol_sf"/>
</dbReference>
<evidence type="ECO:0000313" key="1">
    <source>
        <dbReference type="EMBL" id="GFN76403.1"/>
    </source>
</evidence>
<dbReference type="AlphaFoldDB" id="A0AAV3Y2Z8"/>
<sequence>MFRQLIQELTNRGIIKPSLSPYVSPIVVVRKKEGSVRLCVDYRKLNVTIQKDAFPLPRIVKSFDLLCGAKYFSTLDLASG</sequence>
<dbReference type="Proteomes" id="UP000735302">
    <property type="component" value="Unassembled WGS sequence"/>
</dbReference>
<protein>
    <submittedName>
        <fullName evidence="1">Pol polyprotein</fullName>
    </submittedName>
</protein>
<comment type="caution">
    <text evidence="1">The sequence shown here is derived from an EMBL/GenBank/DDBJ whole genome shotgun (WGS) entry which is preliminary data.</text>
</comment>
<accession>A0AAV3Y2Z8</accession>
<dbReference type="Gene3D" id="3.10.10.10">
    <property type="entry name" value="HIV Type 1 Reverse Transcriptase, subunit A, domain 1"/>
    <property type="match status" value="1"/>
</dbReference>
<gene>
    <name evidence="1" type="ORF">PoB_000290900</name>
</gene>
<dbReference type="CDD" id="cd01647">
    <property type="entry name" value="RT_LTR"/>
    <property type="match status" value="1"/>
</dbReference>
<organism evidence="1 2">
    <name type="scientific">Plakobranchus ocellatus</name>
    <dbReference type="NCBI Taxonomy" id="259542"/>
    <lineage>
        <taxon>Eukaryota</taxon>
        <taxon>Metazoa</taxon>
        <taxon>Spiralia</taxon>
        <taxon>Lophotrochozoa</taxon>
        <taxon>Mollusca</taxon>
        <taxon>Gastropoda</taxon>
        <taxon>Heterobranchia</taxon>
        <taxon>Euthyneura</taxon>
        <taxon>Panpulmonata</taxon>
        <taxon>Sacoglossa</taxon>
        <taxon>Placobranchoidea</taxon>
        <taxon>Plakobranchidae</taxon>
        <taxon>Plakobranchus</taxon>
    </lineage>
</organism>
<dbReference type="InterPro" id="IPR053134">
    <property type="entry name" value="RNA-dir_DNA_polymerase"/>
</dbReference>
<dbReference type="PANTHER" id="PTHR24559">
    <property type="entry name" value="TRANSPOSON TY3-I GAG-POL POLYPROTEIN"/>
    <property type="match status" value="1"/>
</dbReference>
<proteinExistence type="predicted"/>
<dbReference type="InterPro" id="IPR043128">
    <property type="entry name" value="Rev_trsase/Diguanyl_cyclase"/>
</dbReference>